<dbReference type="PROSITE" id="PS50071">
    <property type="entry name" value="HOMEOBOX_2"/>
    <property type="match status" value="1"/>
</dbReference>
<dbReference type="Pfam" id="PF00046">
    <property type="entry name" value="Homeodomain"/>
    <property type="match status" value="1"/>
</dbReference>
<dbReference type="SUPFAM" id="SSF46689">
    <property type="entry name" value="Homeodomain-like"/>
    <property type="match status" value="1"/>
</dbReference>
<organism evidence="10 11">
    <name type="scientific">Macrophomina phaseolina</name>
    <dbReference type="NCBI Taxonomy" id="35725"/>
    <lineage>
        <taxon>Eukaryota</taxon>
        <taxon>Fungi</taxon>
        <taxon>Dikarya</taxon>
        <taxon>Ascomycota</taxon>
        <taxon>Pezizomycotina</taxon>
        <taxon>Dothideomycetes</taxon>
        <taxon>Dothideomycetes incertae sedis</taxon>
        <taxon>Botryosphaeriales</taxon>
        <taxon>Botryosphaeriaceae</taxon>
        <taxon>Macrophomina</taxon>
    </lineage>
</organism>
<feature type="compositionally biased region" description="Polar residues" evidence="8">
    <location>
        <begin position="832"/>
        <end position="866"/>
    </location>
</feature>
<dbReference type="CDD" id="cd00086">
    <property type="entry name" value="homeodomain"/>
    <property type="match status" value="1"/>
</dbReference>
<evidence type="ECO:0000259" key="9">
    <source>
        <dbReference type="PROSITE" id="PS50071"/>
    </source>
</evidence>
<keyword evidence="11" id="KW-1185">Reference proteome</keyword>
<evidence type="ECO:0000256" key="6">
    <source>
        <dbReference type="PROSITE-ProRule" id="PRU00108"/>
    </source>
</evidence>
<feature type="domain" description="Homeobox" evidence="9">
    <location>
        <begin position="57"/>
        <end position="111"/>
    </location>
</feature>
<dbReference type="PANTHER" id="PTHR24341:SF6">
    <property type="entry name" value="HOMEOBOX PROTEIN INVECTED"/>
    <property type="match status" value="1"/>
</dbReference>
<dbReference type="PROSITE" id="PS00027">
    <property type="entry name" value="HOMEOBOX_1"/>
    <property type="match status" value="1"/>
</dbReference>
<accession>A0ABQ8FXA7</accession>
<keyword evidence="4 6" id="KW-0371">Homeobox</keyword>
<dbReference type="InterPro" id="IPR009057">
    <property type="entry name" value="Homeodomain-like_sf"/>
</dbReference>
<dbReference type="InterPro" id="IPR050720">
    <property type="entry name" value="Engrailed_Homeobox_TFs"/>
</dbReference>
<feature type="region of interest" description="Disordered" evidence="8">
    <location>
        <begin position="450"/>
        <end position="511"/>
    </location>
</feature>
<dbReference type="EMBL" id="JAGTJR010000052">
    <property type="protein sequence ID" value="KAH7027152.1"/>
    <property type="molecule type" value="Genomic_DNA"/>
</dbReference>
<evidence type="ECO:0000313" key="11">
    <source>
        <dbReference type="Proteomes" id="UP000774617"/>
    </source>
</evidence>
<dbReference type="InterPro" id="IPR017970">
    <property type="entry name" value="Homeobox_CS"/>
</dbReference>
<feature type="region of interest" description="Disordered" evidence="8">
    <location>
        <begin position="650"/>
        <end position="731"/>
    </location>
</feature>
<dbReference type="SMART" id="SM00389">
    <property type="entry name" value="HOX"/>
    <property type="match status" value="1"/>
</dbReference>
<evidence type="ECO:0000256" key="2">
    <source>
        <dbReference type="ARBA" id="ARBA00010896"/>
    </source>
</evidence>
<evidence type="ECO:0000256" key="5">
    <source>
        <dbReference type="ARBA" id="ARBA00023242"/>
    </source>
</evidence>
<comment type="similarity">
    <text evidence="2">Belongs to the engrailed homeobox family.</text>
</comment>
<feature type="region of interest" description="Disordered" evidence="8">
    <location>
        <begin position="1"/>
        <end position="32"/>
    </location>
</feature>
<reference evidence="10 11" key="1">
    <citation type="journal article" date="2021" name="Nat. Commun.">
        <title>Genetic determinants of endophytism in the Arabidopsis root mycobiome.</title>
        <authorList>
            <person name="Mesny F."/>
            <person name="Miyauchi S."/>
            <person name="Thiergart T."/>
            <person name="Pickel B."/>
            <person name="Atanasova L."/>
            <person name="Karlsson M."/>
            <person name="Huettel B."/>
            <person name="Barry K.W."/>
            <person name="Haridas S."/>
            <person name="Chen C."/>
            <person name="Bauer D."/>
            <person name="Andreopoulos W."/>
            <person name="Pangilinan J."/>
            <person name="LaButti K."/>
            <person name="Riley R."/>
            <person name="Lipzen A."/>
            <person name="Clum A."/>
            <person name="Drula E."/>
            <person name="Henrissat B."/>
            <person name="Kohler A."/>
            <person name="Grigoriev I.V."/>
            <person name="Martin F.M."/>
            <person name="Hacquard S."/>
        </authorList>
    </citation>
    <scope>NUCLEOTIDE SEQUENCE [LARGE SCALE GENOMIC DNA]</scope>
    <source>
        <strain evidence="10 11">MPI-SDFR-AT-0080</strain>
    </source>
</reference>
<feature type="region of interest" description="Disordered" evidence="8">
    <location>
        <begin position="559"/>
        <end position="610"/>
    </location>
</feature>
<evidence type="ECO:0000256" key="4">
    <source>
        <dbReference type="ARBA" id="ARBA00023155"/>
    </source>
</evidence>
<feature type="compositionally biased region" description="Pro residues" evidence="8">
    <location>
        <begin position="685"/>
        <end position="696"/>
    </location>
</feature>
<sequence length="866" mass="94024">MDRYPPAMPPYANSQQAGDPAAAHPPNPHPHSLLKVSSEPNVRLHQPPIHPICQEVKPRLTKEQHDILEAHFQQQHKPSTTTKKGFAESLGVPLEKINNWFQNRRAKVKQDMKKQMAQYNMQLQMQQQQQQQQQPQPQQQPQQAPPMSQPQMPMHTQMQHPPQSAPQSQPQAPEFAYVQPNMSSSSLPGNGFAVQQAPEILAPQMSAPDYSSAHGHVLSSISESTQPGSYDAVMQSLVNAGYPVQASGANGMHHGLPSSDPFMSFDGSGLPHSMVGDSQFAFGDFPSSNEQFGDGFAEFGADNFDFNTLASSAPASFSGHNARASVSNETSPFSAAQSIQNGGSSSTSVQSGWMDDGTRATQREDSQEGSISGSMPNQGGQWMANHFQPQSVYQQSNTSNQTLISTAADPSEAMYPISQPDFNQPFTFSDEALNRRDSPATALAQSMGNVEIQGQPGGDGGFKQPDQPSSIAARRQRPRPAALGQASLRSASYSAGMPSSPGTNNHNLKADHTLRRIRSTGLVNGGRIQKINPGSAQRSPMHFTFAEAAVSPKFATSSYGGPSINGPPVSTGSLAPPTPLTPSEGGRQPPWHNAGNVQSSAPSTQDMSSRADGAGVLYSMAPTSAAFSTASPPETPLSYSLYGHRARVSNGSLVKDTPPQSAPAQQQSFPRSVFAPQQTSMPEEPQQPPPPPPPPSQQQQQPHLQPQQHHHQQQHHHHHHHHHHQLHHHMSMENTHSHLMAQQQAQRRPSLPEGGMISYDMAAMQCAVPMVNADGDLQLAHPMQFAQDPSMSYGKPQQPGMGYSPDMTHGHMQQHMNMQQPDFYVHQYSPPDGTTGQGTQMNSRRQSEMQPKNYIFANQTPGDFKA</sequence>
<dbReference type="Proteomes" id="UP000774617">
    <property type="component" value="Unassembled WGS sequence"/>
</dbReference>
<dbReference type="InterPro" id="IPR001356">
    <property type="entry name" value="HD"/>
</dbReference>
<evidence type="ECO:0000256" key="7">
    <source>
        <dbReference type="RuleBase" id="RU000682"/>
    </source>
</evidence>
<feature type="DNA-binding region" description="Homeobox" evidence="6">
    <location>
        <begin position="59"/>
        <end position="112"/>
    </location>
</feature>
<feature type="compositionally biased region" description="Basic and acidic residues" evidence="8">
    <location>
        <begin position="356"/>
        <end position="366"/>
    </location>
</feature>
<feature type="compositionally biased region" description="Basic residues" evidence="8">
    <location>
        <begin position="708"/>
        <end position="729"/>
    </location>
</feature>
<feature type="region of interest" description="Disordered" evidence="8">
    <location>
        <begin position="829"/>
        <end position="866"/>
    </location>
</feature>
<feature type="compositionally biased region" description="Low complexity" evidence="8">
    <location>
        <begin position="122"/>
        <end position="142"/>
    </location>
</feature>
<dbReference type="PANTHER" id="PTHR24341">
    <property type="entry name" value="HOMEOBOX PROTEIN ENGRAILED"/>
    <property type="match status" value="1"/>
</dbReference>
<feature type="compositionally biased region" description="Low complexity" evidence="8">
    <location>
        <begin position="149"/>
        <end position="172"/>
    </location>
</feature>
<feature type="compositionally biased region" description="Polar residues" evidence="8">
    <location>
        <begin position="368"/>
        <end position="380"/>
    </location>
</feature>
<keyword evidence="5 6" id="KW-0539">Nucleus</keyword>
<evidence type="ECO:0000313" key="10">
    <source>
        <dbReference type="EMBL" id="KAH7027152.1"/>
    </source>
</evidence>
<feature type="compositionally biased region" description="Low complexity" evidence="8">
    <location>
        <begin position="697"/>
        <end position="707"/>
    </location>
</feature>
<gene>
    <name evidence="10" type="ORF">B0J12DRAFT_359023</name>
</gene>
<comment type="caution">
    <text evidence="10">The sequence shown here is derived from an EMBL/GenBank/DDBJ whole genome shotgun (WGS) entry which is preliminary data.</text>
</comment>
<evidence type="ECO:0000256" key="8">
    <source>
        <dbReference type="SAM" id="MobiDB-lite"/>
    </source>
</evidence>
<evidence type="ECO:0000256" key="1">
    <source>
        <dbReference type="ARBA" id="ARBA00004123"/>
    </source>
</evidence>
<comment type="subcellular location">
    <subcellularLocation>
        <location evidence="1 6 7">Nucleus</location>
    </subcellularLocation>
</comment>
<keyword evidence="3 6" id="KW-0238">DNA-binding</keyword>
<feature type="region of interest" description="Disordered" evidence="8">
    <location>
        <begin position="122"/>
        <end position="172"/>
    </location>
</feature>
<feature type="compositionally biased region" description="Polar residues" evidence="8">
    <location>
        <begin position="595"/>
        <end position="608"/>
    </location>
</feature>
<feature type="compositionally biased region" description="Polar residues" evidence="8">
    <location>
        <begin position="317"/>
        <end position="351"/>
    </location>
</feature>
<dbReference type="Gene3D" id="1.10.10.60">
    <property type="entry name" value="Homeodomain-like"/>
    <property type="match status" value="1"/>
</dbReference>
<name>A0ABQ8FXA7_9PEZI</name>
<feature type="region of interest" description="Disordered" evidence="8">
    <location>
        <begin position="317"/>
        <end position="383"/>
    </location>
</feature>
<evidence type="ECO:0000256" key="3">
    <source>
        <dbReference type="ARBA" id="ARBA00023125"/>
    </source>
</evidence>
<feature type="compositionally biased region" description="Low complexity" evidence="8">
    <location>
        <begin position="658"/>
        <end position="670"/>
    </location>
</feature>
<proteinExistence type="inferred from homology"/>
<protein>
    <recommendedName>
        <fullName evidence="9">Homeobox domain-containing protein</fullName>
    </recommendedName>
</protein>